<dbReference type="PROSITE" id="PS50109">
    <property type="entry name" value="HIS_KIN"/>
    <property type="match status" value="1"/>
</dbReference>
<dbReference type="InterPro" id="IPR050351">
    <property type="entry name" value="BphY/WalK/GraS-like"/>
</dbReference>
<dbReference type="Pfam" id="PF02518">
    <property type="entry name" value="HATPase_c"/>
    <property type="match status" value="1"/>
</dbReference>
<evidence type="ECO:0000256" key="1">
    <source>
        <dbReference type="ARBA" id="ARBA00000085"/>
    </source>
</evidence>
<dbReference type="Proteomes" id="UP000503447">
    <property type="component" value="Chromosome"/>
</dbReference>
<dbReference type="RefSeq" id="WP_171471981.1">
    <property type="nucleotide sequence ID" value="NZ_CP053452.2"/>
</dbReference>
<evidence type="ECO:0000256" key="2">
    <source>
        <dbReference type="ARBA" id="ARBA00012438"/>
    </source>
</evidence>
<dbReference type="InterPro" id="IPR005467">
    <property type="entry name" value="His_kinase_dom"/>
</dbReference>
<name>A0A6M5YSK6_9BACT</name>
<keyword evidence="6 11" id="KW-0418">Kinase</keyword>
<dbReference type="InterPro" id="IPR036890">
    <property type="entry name" value="HATPase_C_sf"/>
</dbReference>
<proteinExistence type="predicted"/>
<comment type="catalytic activity">
    <reaction evidence="1">
        <text>ATP + protein L-histidine = ADP + protein N-phospho-L-histidine.</text>
        <dbReference type="EC" id="2.7.13.3"/>
    </reaction>
</comment>
<protein>
    <recommendedName>
        <fullName evidence="2">histidine kinase</fullName>
        <ecNumber evidence="2">2.7.13.3</ecNumber>
    </recommendedName>
</protein>
<dbReference type="AlphaFoldDB" id="A0A6M5YSK6"/>
<dbReference type="InterPro" id="IPR036097">
    <property type="entry name" value="HisK_dim/P_sf"/>
</dbReference>
<dbReference type="GO" id="GO:0005524">
    <property type="term" value="F:ATP binding"/>
    <property type="evidence" value="ECO:0007669"/>
    <property type="project" value="UniProtKB-KW"/>
</dbReference>
<feature type="domain" description="Histidine kinase" evidence="10">
    <location>
        <begin position="44"/>
        <end position="256"/>
    </location>
</feature>
<evidence type="ECO:0000256" key="7">
    <source>
        <dbReference type="ARBA" id="ARBA00022840"/>
    </source>
</evidence>
<dbReference type="InterPro" id="IPR003661">
    <property type="entry name" value="HisK_dim/P_dom"/>
</dbReference>
<dbReference type="EC" id="2.7.13.3" evidence="2"/>
<keyword evidence="8" id="KW-0902">Two-component regulatory system</keyword>
<dbReference type="PRINTS" id="PR00344">
    <property type="entry name" value="BCTRLSENSOR"/>
</dbReference>
<evidence type="ECO:0000259" key="10">
    <source>
        <dbReference type="PROSITE" id="PS50109"/>
    </source>
</evidence>
<dbReference type="SUPFAM" id="SSF55874">
    <property type="entry name" value="ATPase domain of HSP90 chaperone/DNA topoisomerase II/histidine kinase"/>
    <property type="match status" value="1"/>
</dbReference>
<dbReference type="SUPFAM" id="SSF47384">
    <property type="entry name" value="Homodimeric domain of signal transducing histidine kinase"/>
    <property type="match status" value="1"/>
</dbReference>
<sequence length="261" mass="27795">MTDSAVLGTPPLATDPRADRTGADACTPAPAVELPSEIAELAAGFIHEIKNHIGTLSLNLQLLAEDFETAETPRERRALDRVGRLSGECRKLVDLSNDFLRFARLRELHAKPVPLDEVVSRMIDFLGPTARQRNVEIEWFPGSDLPDVCLDCDLFEQALLNLMLNAEQAMPDGGTLTLTGRCEGATVLLDVIDTGVGIEPAALAKLFRPFHTTKPDGNGLGLATTRKIVAAHGGTIGVQSTPGRGTKFTIALPVPAAGGAM</sequence>
<dbReference type="Gene3D" id="3.30.565.10">
    <property type="entry name" value="Histidine kinase-like ATPase, C-terminal domain"/>
    <property type="match status" value="1"/>
</dbReference>
<dbReference type="EMBL" id="CP053452">
    <property type="protein sequence ID" value="QJW96386.1"/>
    <property type="molecule type" value="Genomic_DNA"/>
</dbReference>
<evidence type="ECO:0000313" key="11">
    <source>
        <dbReference type="EMBL" id="QJW96386.1"/>
    </source>
</evidence>
<dbReference type="Gene3D" id="1.10.287.130">
    <property type="match status" value="1"/>
</dbReference>
<organism evidence="11 12">
    <name type="scientific">Frigoriglobus tundricola</name>
    <dbReference type="NCBI Taxonomy" id="2774151"/>
    <lineage>
        <taxon>Bacteria</taxon>
        <taxon>Pseudomonadati</taxon>
        <taxon>Planctomycetota</taxon>
        <taxon>Planctomycetia</taxon>
        <taxon>Gemmatales</taxon>
        <taxon>Gemmataceae</taxon>
        <taxon>Frigoriglobus</taxon>
    </lineage>
</organism>
<keyword evidence="12" id="KW-1185">Reference proteome</keyword>
<evidence type="ECO:0000256" key="9">
    <source>
        <dbReference type="SAM" id="MobiDB-lite"/>
    </source>
</evidence>
<evidence type="ECO:0000256" key="8">
    <source>
        <dbReference type="ARBA" id="ARBA00023012"/>
    </source>
</evidence>
<keyword evidence="7" id="KW-0067">ATP-binding</keyword>
<dbReference type="CDD" id="cd00075">
    <property type="entry name" value="HATPase"/>
    <property type="match status" value="1"/>
</dbReference>
<dbReference type="InterPro" id="IPR003594">
    <property type="entry name" value="HATPase_dom"/>
</dbReference>
<dbReference type="GO" id="GO:0007234">
    <property type="term" value="P:osmosensory signaling via phosphorelay pathway"/>
    <property type="evidence" value="ECO:0007669"/>
    <property type="project" value="TreeGrafter"/>
</dbReference>
<dbReference type="PANTHER" id="PTHR42878:SF7">
    <property type="entry name" value="SENSOR HISTIDINE KINASE GLRK"/>
    <property type="match status" value="1"/>
</dbReference>
<keyword evidence="5" id="KW-0547">Nucleotide-binding</keyword>
<evidence type="ECO:0000256" key="3">
    <source>
        <dbReference type="ARBA" id="ARBA00022553"/>
    </source>
</evidence>
<dbReference type="InterPro" id="IPR004358">
    <property type="entry name" value="Sig_transdc_His_kin-like_C"/>
</dbReference>
<feature type="region of interest" description="Disordered" evidence="9">
    <location>
        <begin position="1"/>
        <end position="22"/>
    </location>
</feature>
<dbReference type="GO" id="GO:0030295">
    <property type="term" value="F:protein kinase activator activity"/>
    <property type="evidence" value="ECO:0007669"/>
    <property type="project" value="TreeGrafter"/>
</dbReference>
<dbReference type="GO" id="GO:0000156">
    <property type="term" value="F:phosphorelay response regulator activity"/>
    <property type="evidence" value="ECO:0007669"/>
    <property type="project" value="TreeGrafter"/>
</dbReference>
<dbReference type="SMART" id="SM00387">
    <property type="entry name" value="HATPase_c"/>
    <property type="match status" value="1"/>
</dbReference>
<evidence type="ECO:0000256" key="6">
    <source>
        <dbReference type="ARBA" id="ARBA00022777"/>
    </source>
</evidence>
<evidence type="ECO:0000313" key="12">
    <source>
        <dbReference type="Proteomes" id="UP000503447"/>
    </source>
</evidence>
<gene>
    <name evidence="11" type="ORF">FTUN_3943</name>
</gene>
<dbReference type="GO" id="GO:0000155">
    <property type="term" value="F:phosphorelay sensor kinase activity"/>
    <property type="evidence" value="ECO:0007669"/>
    <property type="project" value="InterPro"/>
</dbReference>
<keyword evidence="4" id="KW-0808">Transferase</keyword>
<keyword evidence="3" id="KW-0597">Phosphoprotein</keyword>
<dbReference type="KEGG" id="ftj:FTUN_3943"/>
<dbReference type="PANTHER" id="PTHR42878">
    <property type="entry name" value="TWO-COMPONENT HISTIDINE KINASE"/>
    <property type="match status" value="1"/>
</dbReference>
<dbReference type="CDD" id="cd00082">
    <property type="entry name" value="HisKA"/>
    <property type="match status" value="1"/>
</dbReference>
<evidence type="ECO:0000256" key="4">
    <source>
        <dbReference type="ARBA" id="ARBA00022679"/>
    </source>
</evidence>
<reference evidence="12" key="1">
    <citation type="submission" date="2020-05" db="EMBL/GenBank/DDBJ databases">
        <title>Frigoriglobus tundricola gen. nov., sp. nov., a psychrotolerant cellulolytic planctomycete of the family Gemmataceae with two divergent copies of 16S rRNA gene.</title>
        <authorList>
            <person name="Kulichevskaya I.S."/>
            <person name="Ivanova A.A."/>
            <person name="Naumoff D.G."/>
            <person name="Beletsky A.V."/>
            <person name="Rijpstra W.I.C."/>
            <person name="Sinninghe Damste J.S."/>
            <person name="Mardanov A.V."/>
            <person name="Ravin N.V."/>
            <person name="Dedysh S.N."/>
        </authorList>
    </citation>
    <scope>NUCLEOTIDE SEQUENCE [LARGE SCALE GENOMIC DNA]</scope>
    <source>
        <strain evidence="12">PL17</strain>
    </source>
</reference>
<accession>A0A6M5YSK6</accession>
<evidence type="ECO:0000256" key="5">
    <source>
        <dbReference type="ARBA" id="ARBA00022741"/>
    </source>
</evidence>